<evidence type="ECO:0000313" key="2">
    <source>
        <dbReference type="EMBL" id="AHF80970.1"/>
    </source>
</evidence>
<dbReference type="STRING" id="582419.TES1_1594"/>
<dbReference type="PANTHER" id="PTHR34301:SF8">
    <property type="entry name" value="ATPASE DOMAIN-CONTAINING PROTEIN"/>
    <property type="match status" value="1"/>
</dbReference>
<dbReference type="InterPro" id="IPR027417">
    <property type="entry name" value="P-loop_NTPase"/>
</dbReference>
<evidence type="ECO:0000259" key="1">
    <source>
        <dbReference type="Pfam" id="PF01637"/>
    </source>
</evidence>
<reference evidence="2 3" key="1">
    <citation type="journal article" date="2014" name="Int. J. Syst. Evol. Microbiol.">
        <title>Thermococcus paralvinellae sp. nov. and Thermococcus cleftensis sp. nov. of hyperthermophilic heterotrophs from deep-sea hydrothermal vents.</title>
        <authorList>
            <person name="Hensley S.A."/>
            <person name="Jung J.H."/>
            <person name="Park C.S."/>
            <person name="Holden J.F."/>
        </authorList>
    </citation>
    <scope>NUCLEOTIDE SEQUENCE [LARGE SCALE GENOMIC DNA]</scope>
    <source>
        <strain evidence="2 3">ES1</strain>
    </source>
</reference>
<protein>
    <recommendedName>
        <fullName evidence="1">ATPase domain-containing protein</fullName>
    </recommendedName>
</protein>
<dbReference type="OrthoDB" id="132045at2157"/>
<feature type="domain" description="ATPase" evidence="1">
    <location>
        <begin position="21"/>
        <end position="185"/>
    </location>
</feature>
<gene>
    <name evidence="2" type="ORF">TES1_1594</name>
</gene>
<dbReference type="SUPFAM" id="SSF52540">
    <property type="entry name" value="P-loop containing nucleoside triphosphate hydrolases"/>
    <property type="match status" value="1"/>
</dbReference>
<sequence>MFSTRPIRDEKNLHGEAHRRAVRELKNAVDEGDFVAILGSRRVGKTSVINVFLNKHRSKYNYLYYDLAFGMGREAISYTELVPVSTNIPEELEYSATLSLGVVKMDVKPKGIAEFQNAFLNLLRHLNRSGKKTVVVFDEAQVLPRFAPLNMLGMLQTISDGFENVTVVLSGSMPGLLERIINPSGDKPFFARYVEKIHISRWTVEESVEYLRKGLPDAPEEELYEAARELSNVPGFLAYYGKLRVKVDSHREALARTIHHAVRLWKKDLRDFIRIYRSPAYIIALKRIAKGPSYGVTTEEVLTEITSVVGISERRAKEVLKNLVDGGFLVKPKRGVYQIPERPLRQAILETRLEEIEKSI</sequence>
<proteinExistence type="predicted"/>
<dbReference type="EMBL" id="CP006965">
    <property type="protein sequence ID" value="AHF80970.1"/>
    <property type="molecule type" value="Genomic_DNA"/>
</dbReference>
<evidence type="ECO:0000313" key="3">
    <source>
        <dbReference type="Proteomes" id="UP000019027"/>
    </source>
</evidence>
<dbReference type="InterPro" id="IPR011579">
    <property type="entry name" value="ATPase_dom"/>
</dbReference>
<dbReference type="RefSeq" id="WP_042681865.1">
    <property type="nucleotide sequence ID" value="NZ_CP006965.1"/>
</dbReference>
<dbReference type="Proteomes" id="UP000019027">
    <property type="component" value="Chromosome"/>
</dbReference>
<dbReference type="KEGG" id="ths:TES1_1594"/>
<organism evidence="2 3">
    <name type="scientific">Thermococcus paralvinellae</name>
    <dbReference type="NCBI Taxonomy" id="582419"/>
    <lineage>
        <taxon>Archaea</taxon>
        <taxon>Methanobacteriati</taxon>
        <taxon>Methanobacteriota</taxon>
        <taxon>Thermococci</taxon>
        <taxon>Thermococcales</taxon>
        <taxon>Thermococcaceae</taxon>
        <taxon>Thermococcus</taxon>
    </lineage>
</organism>
<dbReference type="Pfam" id="PF01637">
    <property type="entry name" value="ATPase_2"/>
    <property type="match status" value="1"/>
</dbReference>
<accession>W0I940</accession>
<dbReference type="GO" id="GO:0005524">
    <property type="term" value="F:ATP binding"/>
    <property type="evidence" value="ECO:0007669"/>
    <property type="project" value="InterPro"/>
</dbReference>
<dbReference type="Gene3D" id="3.40.50.300">
    <property type="entry name" value="P-loop containing nucleotide triphosphate hydrolases"/>
    <property type="match status" value="1"/>
</dbReference>
<dbReference type="PANTHER" id="PTHR34301">
    <property type="entry name" value="DNA-BINDING PROTEIN-RELATED"/>
    <property type="match status" value="1"/>
</dbReference>
<keyword evidence="3" id="KW-1185">Reference proteome</keyword>
<dbReference type="Gene3D" id="1.10.8.60">
    <property type="match status" value="1"/>
</dbReference>
<name>W0I940_9EURY</name>
<dbReference type="HOGENOM" id="CLU_061108_0_0_2"/>
<dbReference type="AlphaFoldDB" id="W0I940"/>
<dbReference type="GeneID" id="24906166"/>